<keyword evidence="7" id="KW-0456">Lyase</keyword>
<dbReference type="EMBL" id="FNNI01000002">
    <property type="protein sequence ID" value="SDW71987.1"/>
    <property type="molecule type" value="Genomic_DNA"/>
</dbReference>
<dbReference type="GO" id="GO:0008233">
    <property type="term" value="F:peptidase activity"/>
    <property type="evidence" value="ECO:0007669"/>
    <property type="project" value="UniProtKB-KW"/>
</dbReference>
<evidence type="ECO:0000313" key="9">
    <source>
        <dbReference type="EMBL" id="SDW71987.1"/>
    </source>
</evidence>
<evidence type="ECO:0000256" key="6">
    <source>
        <dbReference type="ARBA" id="ARBA00023125"/>
    </source>
</evidence>
<evidence type="ECO:0000256" key="2">
    <source>
        <dbReference type="ARBA" id="ARBA00022670"/>
    </source>
</evidence>
<dbReference type="PANTHER" id="PTHR13604:SF0">
    <property type="entry name" value="ABASIC SITE PROCESSING PROTEIN HMCES"/>
    <property type="match status" value="1"/>
</dbReference>
<keyword evidence="4 8" id="KW-0378">Hydrolase</keyword>
<evidence type="ECO:0000256" key="7">
    <source>
        <dbReference type="ARBA" id="ARBA00023239"/>
    </source>
</evidence>
<gene>
    <name evidence="9" type="ORF">SAMN05443545_102497</name>
</gene>
<dbReference type="EC" id="3.4.-.-" evidence="8"/>
<dbReference type="OrthoDB" id="6192129at2"/>
<evidence type="ECO:0000256" key="1">
    <source>
        <dbReference type="ARBA" id="ARBA00008136"/>
    </source>
</evidence>
<dbReference type="GO" id="GO:0016829">
    <property type="term" value="F:lyase activity"/>
    <property type="evidence" value="ECO:0007669"/>
    <property type="project" value="UniProtKB-KW"/>
</dbReference>
<evidence type="ECO:0000256" key="3">
    <source>
        <dbReference type="ARBA" id="ARBA00022763"/>
    </source>
</evidence>
<dbReference type="Proteomes" id="UP000198500">
    <property type="component" value="Unassembled WGS sequence"/>
</dbReference>
<evidence type="ECO:0000313" key="10">
    <source>
        <dbReference type="Proteomes" id="UP000198500"/>
    </source>
</evidence>
<dbReference type="Gene3D" id="3.90.1680.10">
    <property type="entry name" value="SOS response associated peptidase-like"/>
    <property type="match status" value="1"/>
</dbReference>
<protein>
    <recommendedName>
        <fullName evidence="8">Abasic site processing protein</fullName>
        <ecNumber evidence="8">3.4.-.-</ecNumber>
    </recommendedName>
</protein>
<dbReference type="GO" id="GO:0106300">
    <property type="term" value="P:protein-DNA covalent cross-linking repair"/>
    <property type="evidence" value="ECO:0007669"/>
    <property type="project" value="InterPro"/>
</dbReference>
<name>A0A1H2VUR3_9GAMM</name>
<keyword evidence="5" id="KW-0190">Covalent protein-DNA linkage</keyword>
<dbReference type="GO" id="GO:0006508">
    <property type="term" value="P:proteolysis"/>
    <property type="evidence" value="ECO:0007669"/>
    <property type="project" value="UniProtKB-KW"/>
</dbReference>
<organism evidence="9 10">
    <name type="scientific">Aidingimonas halophila</name>
    <dbReference type="NCBI Taxonomy" id="574349"/>
    <lineage>
        <taxon>Bacteria</taxon>
        <taxon>Pseudomonadati</taxon>
        <taxon>Pseudomonadota</taxon>
        <taxon>Gammaproteobacteria</taxon>
        <taxon>Oceanospirillales</taxon>
        <taxon>Halomonadaceae</taxon>
        <taxon>Aidingimonas</taxon>
    </lineage>
</organism>
<comment type="similarity">
    <text evidence="1 8">Belongs to the SOS response-associated peptidase family.</text>
</comment>
<dbReference type="GO" id="GO:0003697">
    <property type="term" value="F:single-stranded DNA binding"/>
    <property type="evidence" value="ECO:0007669"/>
    <property type="project" value="InterPro"/>
</dbReference>
<evidence type="ECO:0000256" key="4">
    <source>
        <dbReference type="ARBA" id="ARBA00022801"/>
    </source>
</evidence>
<proteinExistence type="inferred from homology"/>
<dbReference type="PANTHER" id="PTHR13604">
    <property type="entry name" value="DC12-RELATED"/>
    <property type="match status" value="1"/>
</dbReference>
<accession>A0A1H2VUR3</accession>
<reference evidence="9 10" key="1">
    <citation type="submission" date="2016-10" db="EMBL/GenBank/DDBJ databases">
        <authorList>
            <person name="de Groot N.N."/>
        </authorList>
    </citation>
    <scope>NUCLEOTIDE SEQUENCE [LARGE SCALE GENOMIC DNA]</scope>
    <source>
        <strain evidence="9 10">DSM 19219</strain>
    </source>
</reference>
<dbReference type="SUPFAM" id="SSF143081">
    <property type="entry name" value="BB1717-like"/>
    <property type="match status" value="1"/>
</dbReference>
<dbReference type="RefSeq" id="WP_092568537.1">
    <property type="nucleotide sequence ID" value="NZ_BMXH01000002.1"/>
</dbReference>
<keyword evidence="10" id="KW-1185">Reference proteome</keyword>
<evidence type="ECO:0000256" key="8">
    <source>
        <dbReference type="RuleBase" id="RU364100"/>
    </source>
</evidence>
<keyword evidence="6" id="KW-0238">DNA-binding</keyword>
<dbReference type="InterPro" id="IPR036590">
    <property type="entry name" value="SRAP-like"/>
</dbReference>
<sequence>MAGRLYIPAFEPETLLNHLHGDTSMHTSPNMAPRQAVSIIRQASPGHRLSSAFWGFTPPWLKVLDHAQHCARAETLRSRPMFAEALASQRCLVPVGGFYVWKPAPRMKQPFLITRHDRGPLLLAGIWTRYPTSESQYHDSMALITVPAPPFLASLTDRLPTIIAPDRATEWLDSEASGEHAETLLSSSPAELLGAFPVSRQVNDPTCQEWSCAYPTGPMFCQHHVQER</sequence>
<dbReference type="AlphaFoldDB" id="A0A1H2VUR3"/>
<dbReference type="InterPro" id="IPR003738">
    <property type="entry name" value="SRAP"/>
</dbReference>
<dbReference type="STRING" id="574349.SAMN05443545_102497"/>
<keyword evidence="3" id="KW-0227">DNA damage</keyword>
<evidence type="ECO:0000256" key="5">
    <source>
        <dbReference type="ARBA" id="ARBA00023124"/>
    </source>
</evidence>
<keyword evidence="2 8" id="KW-0645">Protease</keyword>
<dbReference type="Pfam" id="PF02586">
    <property type="entry name" value="SRAP"/>
    <property type="match status" value="1"/>
</dbReference>